<accession>B0D6J5</accession>
<dbReference type="GeneID" id="6074898"/>
<dbReference type="EMBL" id="DS547098">
    <property type="protein sequence ID" value="EDR09967.1"/>
    <property type="molecule type" value="Genomic_DNA"/>
</dbReference>
<name>B0D6J5_LACBS</name>
<reference evidence="1 2" key="1">
    <citation type="journal article" date="2008" name="Nature">
        <title>The genome of Laccaria bicolor provides insights into mycorrhizal symbiosis.</title>
        <authorList>
            <person name="Martin F."/>
            <person name="Aerts A."/>
            <person name="Ahren D."/>
            <person name="Brun A."/>
            <person name="Danchin E.G.J."/>
            <person name="Duchaussoy F."/>
            <person name="Gibon J."/>
            <person name="Kohler A."/>
            <person name="Lindquist E."/>
            <person name="Pereda V."/>
            <person name="Salamov A."/>
            <person name="Shapiro H.J."/>
            <person name="Wuyts J."/>
            <person name="Blaudez D."/>
            <person name="Buee M."/>
            <person name="Brokstein P."/>
            <person name="Canbaeck B."/>
            <person name="Cohen D."/>
            <person name="Courty P.E."/>
            <person name="Coutinho P.M."/>
            <person name="Delaruelle C."/>
            <person name="Detter J.C."/>
            <person name="Deveau A."/>
            <person name="DiFazio S."/>
            <person name="Duplessis S."/>
            <person name="Fraissinet-Tachet L."/>
            <person name="Lucic E."/>
            <person name="Frey-Klett P."/>
            <person name="Fourrey C."/>
            <person name="Feussner I."/>
            <person name="Gay G."/>
            <person name="Grimwood J."/>
            <person name="Hoegger P.J."/>
            <person name="Jain P."/>
            <person name="Kilaru S."/>
            <person name="Labbe J."/>
            <person name="Lin Y.C."/>
            <person name="Legue V."/>
            <person name="Le Tacon F."/>
            <person name="Marmeisse R."/>
            <person name="Melayah D."/>
            <person name="Montanini B."/>
            <person name="Muratet M."/>
            <person name="Nehls U."/>
            <person name="Niculita-Hirzel H."/>
            <person name="Oudot-Le Secq M.P."/>
            <person name="Peter M."/>
            <person name="Quesneville H."/>
            <person name="Rajashekar B."/>
            <person name="Reich M."/>
            <person name="Rouhier N."/>
            <person name="Schmutz J."/>
            <person name="Yin T."/>
            <person name="Chalot M."/>
            <person name="Henrissat B."/>
            <person name="Kuees U."/>
            <person name="Lucas S."/>
            <person name="Van de Peer Y."/>
            <person name="Podila G.K."/>
            <person name="Polle A."/>
            <person name="Pukkila P.J."/>
            <person name="Richardson P.M."/>
            <person name="Rouze P."/>
            <person name="Sanders I.R."/>
            <person name="Stajich J.E."/>
            <person name="Tunlid A."/>
            <person name="Tuskan G."/>
            <person name="Grigoriev I.V."/>
        </authorList>
    </citation>
    <scope>NUCLEOTIDE SEQUENCE [LARGE SCALE GENOMIC DNA]</scope>
    <source>
        <strain evidence="2">S238N-H82 / ATCC MYA-4686</strain>
    </source>
</reference>
<gene>
    <name evidence="1" type="ORF">LACBIDRAFT_325878</name>
</gene>
<sequence length="435" mass="48313">MDGHALSVLEKANSSGYWPPFKRNQSSGEEHGKYEINTALLLYHLIAESQKLGGTLLDQFWLQLGKSPSKISLIIDVVDYLRTDPQSVPFSGSSKVLFSGVDIDKADFEPVLEMASEYIIRLGIVFMNPGGRESGSSSPQSGIDFVDEKTDELLRQVCQEGKFGKRKQAALKALAWFCVIQSCRSSDDVLVQVFRRDGDPDIMDYIALFAGPKARDLVQESLNGVGNALNLELNAHMTYCELHWGIEAQDHNGEVKYIYRRIPFTLDSGPAMNKLLDGDQIFFGKGKNGQKFGGGPLPLLCNIRLAVARVLKLSGAASVIVQIKEAADDIDTPRYLLPPSDFLEILDAKLRLVWHNLWLLGTLDFPRGWWCKHGCKRRNAGLKSPNTPTYLEVLRNGGAKVNAELTLVQTKFLKYPIVDNDGESLVRNARVASTR</sequence>
<dbReference type="HOGENOM" id="CLU_760898_0_0_1"/>
<dbReference type="KEGG" id="lbc:LACBIDRAFT_325878"/>
<dbReference type="InParanoid" id="B0D6J5"/>
<proteinExistence type="predicted"/>
<keyword evidence="2" id="KW-1185">Reference proteome</keyword>
<dbReference type="AlphaFoldDB" id="B0D6J5"/>
<organism evidence="2">
    <name type="scientific">Laccaria bicolor (strain S238N-H82 / ATCC MYA-4686)</name>
    <name type="common">Bicoloured deceiver</name>
    <name type="synonym">Laccaria laccata var. bicolor</name>
    <dbReference type="NCBI Taxonomy" id="486041"/>
    <lineage>
        <taxon>Eukaryota</taxon>
        <taxon>Fungi</taxon>
        <taxon>Dikarya</taxon>
        <taxon>Basidiomycota</taxon>
        <taxon>Agaricomycotina</taxon>
        <taxon>Agaricomycetes</taxon>
        <taxon>Agaricomycetidae</taxon>
        <taxon>Agaricales</taxon>
        <taxon>Agaricineae</taxon>
        <taxon>Hydnangiaceae</taxon>
        <taxon>Laccaria</taxon>
    </lineage>
</organism>
<evidence type="ECO:0000313" key="2">
    <source>
        <dbReference type="Proteomes" id="UP000001194"/>
    </source>
</evidence>
<dbReference type="RefSeq" id="XP_001879352.1">
    <property type="nucleotide sequence ID" value="XM_001879317.1"/>
</dbReference>
<dbReference type="Proteomes" id="UP000001194">
    <property type="component" value="Unassembled WGS sequence"/>
</dbReference>
<protein>
    <submittedName>
        <fullName evidence="1">Predicted protein</fullName>
    </submittedName>
</protein>
<evidence type="ECO:0000313" key="1">
    <source>
        <dbReference type="EMBL" id="EDR09967.1"/>
    </source>
</evidence>
<dbReference type="OrthoDB" id="2833246at2759"/>